<keyword evidence="7" id="KW-0206">Cytoskeleton</keyword>
<dbReference type="GO" id="GO:0005634">
    <property type="term" value="C:nucleus"/>
    <property type="evidence" value="ECO:0007669"/>
    <property type="project" value="TreeGrafter"/>
</dbReference>
<keyword evidence="8 10" id="KW-0966">Cell projection</keyword>
<evidence type="ECO:0000256" key="3">
    <source>
        <dbReference type="ARBA" id="ARBA00022490"/>
    </source>
</evidence>
<name>A0AAN7PMB8_9COLE</name>
<evidence type="ECO:0000256" key="7">
    <source>
        <dbReference type="ARBA" id="ARBA00023212"/>
    </source>
</evidence>
<dbReference type="GO" id="GO:0005930">
    <property type="term" value="C:axoneme"/>
    <property type="evidence" value="ECO:0007669"/>
    <property type="project" value="UniProtKB-SubCell"/>
</dbReference>
<evidence type="ECO:0000256" key="2">
    <source>
        <dbReference type="ARBA" id="ARBA00007209"/>
    </source>
</evidence>
<evidence type="ECO:0000256" key="4">
    <source>
        <dbReference type="ARBA" id="ARBA00022846"/>
    </source>
</evidence>
<evidence type="ECO:0000256" key="10">
    <source>
        <dbReference type="RuleBase" id="RU367040"/>
    </source>
</evidence>
<dbReference type="AlphaFoldDB" id="A0AAN7PMB8"/>
<comment type="caution">
    <text evidence="12">The sequence shown here is derived from an EMBL/GenBank/DDBJ whole genome shotgun (WGS) entry which is preliminary data.</text>
</comment>
<dbReference type="PANTHER" id="PTHR19960:SF25">
    <property type="entry name" value="TEKTIN-1"/>
    <property type="match status" value="1"/>
</dbReference>
<comment type="subcellular location">
    <subcellularLocation>
        <location evidence="10">Cytoplasm</location>
        <location evidence="10">Cytoskeleton</location>
        <location evidence="10">Cilium axoneme</location>
    </subcellularLocation>
    <subcellularLocation>
        <location evidence="1">Cytoplasm</location>
        <location evidence="1">Cytoskeleton</location>
        <location evidence="1">Flagellum axoneme</location>
    </subcellularLocation>
</comment>
<dbReference type="Proteomes" id="UP001353858">
    <property type="component" value="Unassembled WGS sequence"/>
</dbReference>
<feature type="coiled-coil region" evidence="11">
    <location>
        <begin position="266"/>
        <end position="293"/>
    </location>
</feature>
<comment type="function">
    <text evidence="9">Microtubule inner protein (MIP) part of the dynein-decorated doublet microtubules (DMTs) in cilia and flagellar axoneme. Forms filamentous polymers in the walls of ciliary and flagellar microtubules.</text>
</comment>
<dbReference type="GO" id="GO:0060294">
    <property type="term" value="P:cilium movement involved in cell motility"/>
    <property type="evidence" value="ECO:0007669"/>
    <property type="project" value="UniProtKB-UniRule"/>
</dbReference>
<dbReference type="InterPro" id="IPR000435">
    <property type="entry name" value="Tektins"/>
</dbReference>
<accession>A0AAN7PMB8</accession>
<dbReference type="Pfam" id="PF03148">
    <property type="entry name" value="Tektin"/>
    <property type="match status" value="1"/>
</dbReference>
<gene>
    <name evidence="12" type="ORF">RN001_000482</name>
</gene>
<proteinExistence type="inferred from homology"/>
<dbReference type="GO" id="GO:0015630">
    <property type="term" value="C:microtubule cytoskeleton"/>
    <property type="evidence" value="ECO:0007669"/>
    <property type="project" value="UniProtKB-UniRule"/>
</dbReference>
<dbReference type="PANTHER" id="PTHR19960">
    <property type="entry name" value="TEKTIN"/>
    <property type="match status" value="1"/>
</dbReference>
<dbReference type="InterPro" id="IPR048256">
    <property type="entry name" value="Tektin-like"/>
</dbReference>
<keyword evidence="6 10" id="KW-0969">Cilium</keyword>
<comment type="similarity">
    <text evidence="2 10">Belongs to the tektin family.</text>
</comment>
<sequence>MSNNMDINANNEKIISQYPHRFTLKEWYLNNRRQHKHCFDQQQLADRILAESDKRIDLIEEITSLNKREVEHQLESRLQQVEFVKEDLIKNRKEVCLEIDCIETYNERVVDAMANIKENALVISRKCISFREGRIGIDLCHDEVEMELLKEIQMIESVIKLLQRILEHSSEQIRRLRAVNYLFDSDLDDKDDEIKIDKQNILVNKRNMYLNGHHMIKPIDPAGITLDEWAEYSNKTIEKSANELNSSRSLRAYIDNLLKQIVEDLMQQCNTVNDAFQRRIEETKEAKSKLEFNHGEISKQVSEITNKILKIEKTMKENEEFMKLSYKRMSNRCERPRMELVRDLVETHLVAEIDRQNENCLILQQSIAEAQTTLRYLLKTQIQLTEDINIKINTLKIDEVDCMTLRQGMKYHHY</sequence>
<evidence type="ECO:0000313" key="13">
    <source>
        <dbReference type="Proteomes" id="UP001353858"/>
    </source>
</evidence>
<keyword evidence="5 11" id="KW-0175">Coiled coil</keyword>
<evidence type="ECO:0000313" key="12">
    <source>
        <dbReference type="EMBL" id="KAK4884211.1"/>
    </source>
</evidence>
<reference evidence="13" key="1">
    <citation type="submission" date="2023-01" db="EMBL/GenBank/DDBJ databases">
        <title>Key to firefly adult light organ development and bioluminescence: homeobox transcription factors regulate luciferase expression and transportation to peroxisome.</title>
        <authorList>
            <person name="Fu X."/>
        </authorList>
    </citation>
    <scope>NUCLEOTIDE SEQUENCE [LARGE SCALE GENOMIC DNA]</scope>
</reference>
<organism evidence="12 13">
    <name type="scientific">Aquatica leii</name>
    <dbReference type="NCBI Taxonomy" id="1421715"/>
    <lineage>
        <taxon>Eukaryota</taxon>
        <taxon>Metazoa</taxon>
        <taxon>Ecdysozoa</taxon>
        <taxon>Arthropoda</taxon>
        <taxon>Hexapoda</taxon>
        <taxon>Insecta</taxon>
        <taxon>Pterygota</taxon>
        <taxon>Neoptera</taxon>
        <taxon>Endopterygota</taxon>
        <taxon>Coleoptera</taxon>
        <taxon>Polyphaga</taxon>
        <taxon>Elateriformia</taxon>
        <taxon>Elateroidea</taxon>
        <taxon>Lampyridae</taxon>
        <taxon>Luciolinae</taxon>
        <taxon>Aquatica</taxon>
    </lineage>
</organism>
<evidence type="ECO:0000256" key="11">
    <source>
        <dbReference type="SAM" id="Coils"/>
    </source>
</evidence>
<evidence type="ECO:0000256" key="6">
    <source>
        <dbReference type="ARBA" id="ARBA00023069"/>
    </source>
</evidence>
<evidence type="ECO:0000256" key="9">
    <source>
        <dbReference type="ARBA" id="ARBA00045224"/>
    </source>
</evidence>
<keyword evidence="3" id="KW-0963">Cytoplasm</keyword>
<keyword evidence="13" id="KW-1185">Reference proteome</keyword>
<evidence type="ECO:0000256" key="8">
    <source>
        <dbReference type="ARBA" id="ARBA00023273"/>
    </source>
</evidence>
<protein>
    <recommendedName>
        <fullName evidence="10">Tektin</fullName>
    </recommendedName>
</protein>
<dbReference type="EMBL" id="JARPUR010000001">
    <property type="protein sequence ID" value="KAK4884211.1"/>
    <property type="molecule type" value="Genomic_DNA"/>
</dbReference>
<evidence type="ECO:0000256" key="1">
    <source>
        <dbReference type="ARBA" id="ARBA00004611"/>
    </source>
</evidence>
<dbReference type="GO" id="GO:0060271">
    <property type="term" value="P:cilium assembly"/>
    <property type="evidence" value="ECO:0007669"/>
    <property type="project" value="UniProtKB-UniRule"/>
</dbReference>
<evidence type="ECO:0000256" key="5">
    <source>
        <dbReference type="ARBA" id="ARBA00023054"/>
    </source>
</evidence>
<keyword evidence="4 10" id="KW-0282">Flagellum</keyword>